<dbReference type="PhylomeDB" id="A0A0G4FU45"/>
<evidence type="ECO:0000313" key="3">
    <source>
        <dbReference type="Proteomes" id="UP000041254"/>
    </source>
</evidence>
<dbReference type="AlphaFoldDB" id="A0A0G4FU45"/>
<name>A0A0G4FU45_VITBC</name>
<proteinExistence type="inferred from homology"/>
<dbReference type="Pfam" id="PF01875">
    <property type="entry name" value="Memo"/>
    <property type="match status" value="1"/>
</dbReference>
<dbReference type="InterPro" id="IPR002737">
    <property type="entry name" value="MEMO1_fam"/>
</dbReference>
<dbReference type="EMBL" id="CDMY01000501">
    <property type="protein sequence ID" value="CEM18484.1"/>
    <property type="molecule type" value="Genomic_DNA"/>
</dbReference>
<dbReference type="InParanoid" id="A0A0G4FU45"/>
<dbReference type="VEuPathDB" id="CryptoDB:Vbra_4460"/>
<gene>
    <name evidence="2" type="ORF">Vbra_4460</name>
</gene>
<sequence>MMRRPLCQYFSADPTLLQEEISFCFNHPTFGPGSIPPSQRHASDPDNAAPGADFPVALLVPHGALCDAGPVTACGYAALSSAAHLTAVCPQTALMIGTSHRPAPPLCLSAQPWLLPFGTFHPDAGLISRLTQQGIPVAELYHDQEHSIENQLPFLHEVCGSHNLHIAPLLVSSALDLTSAPQWAQRIASCIRQTPRTVVVIGTTDFTHAGAGYGELPSGRPQRQHGSVSAAELLAYTQSQDGPVLSAVKSFDAQRVVEQQQRTQCSMCGLHATVLTMEVARCLGMSGGRLLSYAVSSQVLPRDDVTGFASFSFQ</sequence>
<dbReference type="Proteomes" id="UP000041254">
    <property type="component" value="Unassembled WGS sequence"/>
</dbReference>
<evidence type="ECO:0000256" key="1">
    <source>
        <dbReference type="ARBA" id="ARBA00006315"/>
    </source>
</evidence>
<dbReference type="PANTHER" id="PTHR11060:SF0">
    <property type="entry name" value="PROTEIN MEMO1"/>
    <property type="match status" value="1"/>
</dbReference>
<dbReference type="Gene3D" id="3.40.830.10">
    <property type="entry name" value="LigB-like"/>
    <property type="match status" value="1"/>
</dbReference>
<dbReference type="OrthoDB" id="434770at2759"/>
<dbReference type="NCBIfam" id="TIGR04336">
    <property type="entry name" value="AmmeMemoSam_B"/>
    <property type="match status" value="1"/>
</dbReference>
<organism evidence="2 3">
    <name type="scientific">Vitrella brassicaformis (strain CCMP3155)</name>
    <dbReference type="NCBI Taxonomy" id="1169540"/>
    <lineage>
        <taxon>Eukaryota</taxon>
        <taxon>Sar</taxon>
        <taxon>Alveolata</taxon>
        <taxon>Colpodellida</taxon>
        <taxon>Vitrellaceae</taxon>
        <taxon>Vitrella</taxon>
    </lineage>
</organism>
<keyword evidence="3" id="KW-1185">Reference proteome</keyword>
<reference evidence="2 3" key="1">
    <citation type="submission" date="2014-11" db="EMBL/GenBank/DDBJ databases">
        <authorList>
            <person name="Zhu J."/>
            <person name="Qi W."/>
            <person name="Song R."/>
        </authorList>
    </citation>
    <scope>NUCLEOTIDE SEQUENCE [LARGE SCALE GENOMIC DNA]</scope>
</reference>
<evidence type="ECO:0000313" key="2">
    <source>
        <dbReference type="EMBL" id="CEM18484.1"/>
    </source>
</evidence>
<evidence type="ECO:0008006" key="4">
    <source>
        <dbReference type="Google" id="ProtNLM"/>
    </source>
</evidence>
<protein>
    <recommendedName>
        <fullName evidence="4">AmmeMemoRadiSam system protein B</fullName>
    </recommendedName>
</protein>
<dbReference type="CDD" id="cd07361">
    <property type="entry name" value="MEMO_like"/>
    <property type="match status" value="1"/>
</dbReference>
<comment type="similarity">
    <text evidence="1">Belongs to the MEMO1 family.</text>
</comment>
<dbReference type="STRING" id="1169540.A0A0G4FU45"/>
<accession>A0A0G4FU45</accession>
<dbReference type="PANTHER" id="PTHR11060">
    <property type="entry name" value="PROTEIN MEMO1"/>
    <property type="match status" value="1"/>
</dbReference>